<accession>A0AAE1NFP2</accession>
<dbReference type="EMBL" id="JAWZYT010006028">
    <property type="protein sequence ID" value="KAK4289003.1"/>
    <property type="molecule type" value="Genomic_DNA"/>
</dbReference>
<organism evidence="2 3">
    <name type="scientific">Petrolisthes manimaculis</name>
    <dbReference type="NCBI Taxonomy" id="1843537"/>
    <lineage>
        <taxon>Eukaryota</taxon>
        <taxon>Metazoa</taxon>
        <taxon>Ecdysozoa</taxon>
        <taxon>Arthropoda</taxon>
        <taxon>Crustacea</taxon>
        <taxon>Multicrustacea</taxon>
        <taxon>Malacostraca</taxon>
        <taxon>Eumalacostraca</taxon>
        <taxon>Eucarida</taxon>
        <taxon>Decapoda</taxon>
        <taxon>Pleocyemata</taxon>
        <taxon>Anomura</taxon>
        <taxon>Galatheoidea</taxon>
        <taxon>Porcellanidae</taxon>
        <taxon>Petrolisthes</taxon>
    </lineage>
</organism>
<evidence type="ECO:0000313" key="2">
    <source>
        <dbReference type="EMBL" id="KAK4289003.1"/>
    </source>
</evidence>
<sequence>MPKGTSGSVSSGPSEYHFISQQLDSTQRRSECCIHFCFNNIQKPSLVAKLASRNQPTLRPAAKGLGATRERKNRDH</sequence>
<name>A0AAE1NFP2_9EUCA</name>
<evidence type="ECO:0000313" key="3">
    <source>
        <dbReference type="Proteomes" id="UP001292094"/>
    </source>
</evidence>
<reference evidence="2" key="1">
    <citation type="submission" date="2023-11" db="EMBL/GenBank/DDBJ databases">
        <title>Genome assemblies of two species of porcelain crab, Petrolisthes cinctipes and Petrolisthes manimaculis (Anomura: Porcellanidae).</title>
        <authorList>
            <person name="Angst P."/>
        </authorList>
    </citation>
    <scope>NUCLEOTIDE SEQUENCE</scope>
    <source>
        <strain evidence="2">PB745_02</strain>
        <tissue evidence="2">Gill</tissue>
    </source>
</reference>
<dbReference type="AlphaFoldDB" id="A0AAE1NFP2"/>
<keyword evidence="3" id="KW-1185">Reference proteome</keyword>
<protein>
    <submittedName>
        <fullName evidence="2">Uncharacterized protein</fullName>
    </submittedName>
</protein>
<gene>
    <name evidence="2" type="ORF">Pmani_038006</name>
</gene>
<comment type="caution">
    <text evidence="2">The sequence shown here is derived from an EMBL/GenBank/DDBJ whole genome shotgun (WGS) entry which is preliminary data.</text>
</comment>
<dbReference type="Proteomes" id="UP001292094">
    <property type="component" value="Unassembled WGS sequence"/>
</dbReference>
<evidence type="ECO:0000256" key="1">
    <source>
        <dbReference type="SAM" id="MobiDB-lite"/>
    </source>
</evidence>
<proteinExistence type="predicted"/>
<feature type="region of interest" description="Disordered" evidence="1">
    <location>
        <begin position="52"/>
        <end position="76"/>
    </location>
</feature>